<evidence type="ECO:0000256" key="3">
    <source>
        <dbReference type="ARBA" id="ARBA00022448"/>
    </source>
</evidence>
<dbReference type="InterPro" id="IPR026739">
    <property type="entry name" value="AP_beta"/>
</dbReference>
<dbReference type="Proteomes" id="UP000002258">
    <property type="component" value="Chromosome 8"/>
</dbReference>
<evidence type="ECO:0000313" key="9">
    <source>
        <dbReference type="Proteomes" id="UP000002258"/>
    </source>
</evidence>
<dbReference type="InterPro" id="IPR016024">
    <property type="entry name" value="ARM-type_fold"/>
</dbReference>
<dbReference type="GO" id="GO:0006886">
    <property type="term" value="P:intracellular protein transport"/>
    <property type="evidence" value="ECO:0007669"/>
    <property type="project" value="InterPro"/>
</dbReference>
<dbReference type="InterPro" id="IPR016342">
    <property type="entry name" value="AP_complex_bsu_1_2_4"/>
</dbReference>
<dbReference type="HOGENOM" id="CLU_006320_4_0_1"/>
<evidence type="ECO:0000259" key="7">
    <source>
        <dbReference type="Pfam" id="PF01602"/>
    </source>
</evidence>
<dbReference type="GO" id="GO:0030276">
    <property type="term" value="F:clathrin binding"/>
    <property type="evidence" value="ECO:0007669"/>
    <property type="project" value="EnsemblFungi"/>
</dbReference>
<proteinExistence type="inferred from homology"/>
<accession>A3LZW0</accession>
<dbReference type="GeneID" id="4840988"/>
<evidence type="ECO:0000256" key="2">
    <source>
        <dbReference type="ARBA" id="ARBA00006613"/>
    </source>
</evidence>
<dbReference type="PANTHER" id="PTHR11134">
    <property type="entry name" value="ADAPTOR COMPLEX SUBUNIT BETA FAMILY MEMBER"/>
    <property type="match status" value="1"/>
</dbReference>
<dbReference type="OrthoDB" id="10254310at2759"/>
<evidence type="ECO:0000256" key="6">
    <source>
        <dbReference type="PIRNR" id="PIRNR002291"/>
    </source>
</evidence>
<comment type="subcellular location">
    <subcellularLocation>
        <location evidence="1">Endomembrane system</location>
    </subcellularLocation>
</comment>
<evidence type="ECO:0000313" key="8">
    <source>
        <dbReference type="EMBL" id="ABN68412.2"/>
    </source>
</evidence>
<dbReference type="InterPro" id="IPR011989">
    <property type="entry name" value="ARM-like"/>
</dbReference>
<evidence type="ECO:0000256" key="5">
    <source>
        <dbReference type="ARBA" id="ARBA00023136"/>
    </source>
</evidence>
<dbReference type="OMA" id="NPPEVQW"/>
<evidence type="ECO:0000256" key="4">
    <source>
        <dbReference type="ARBA" id="ARBA00022927"/>
    </source>
</evidence>
<dbReference type="InParanoid" id="A3LZW0"/>
<dbReference type="EMBL" id="CP000502">
    <property type="protein sequence ID" value="ABN68412.2"/>
    <property type="molecule type" value="Genomic_DNA"/>
</dbReference>
<comment type="similarity">
    <text evidence="2 6">Belongs to the adaptor complexes large subunit family.</text>
</comment>
<organism evidence="8 9">
    <name type="scientific">Scheffersomyces stipitis (strain ATCC 58785 / CBS 6054 / NBRC 10063 / NRRL Y-11545)</name>
    <name type="common">Yeast</name>
    <name type="synonym">Pichia stipitis</name>
    <dbReference type="NCBI Taxonomy" id="322104"/>
    <lineage>
        <taxon>Eukaryota</taxon>
        <taxon>Fungi</taxon>
        <taxon>Dikarya</taxon>
        <taxon>Ascomycota</taxon>
        <taxon>Saccharomycotina</taxon>
        <taxon>Pichiomycetes</taxon>
        <taxon>Debaryomycetaceae</taxon>
        <taxon>Scheffersomyces</taxon>
    </lineage>
</organism>
<name>A3LZW0_PICST</name>
<dbReference type="FunCoup" id="A3LZW0">
    <property type="interactions" value="863"/>
</dbReference>
<dbReference type="RefSeq" id="XP_001386441.2">
    <property type="nucleotide sequence ID" value="XM_001386404.1"/>
</dbReference>
<comment type="function">
    <text evidence="6">Adaptins are components of the adaptor complexes which link clathrin to receptors in coated vesicles. Clathrin-associated protein complexes are believed to interact with the cytoplasmic tails of membrane proteins, leading to their selection and concentration.</text>
</comment>
<dbReference type="GO" id="GO:0030121">
    <property type="term" value="C:AP-1 adaptor complex"/>
    <property type="evidence" value="ECO:0007669"/>
    <property type="project" value="EnsemblFungi"/>
</dbReference>
<sequence length="736" mass="81803">MSLERKIRSFLTGPRKGETFELKSGLVSQYKHERKDAIQRVIQAMTVGKDVSSLFPDVLKNIATYDLEQKKLVYLYLMNYAKTHPELCILAVNTFVQDTEDPNPLVRALAIRTMGCIRVNKMVDYMEIPLQRTLQDENPYVRKTAALCVAKLFDLNPEMCVEFGFLDQLKGLIKDSNPMVVANSLNALYEIRDMNSDANLEIFTADTETVKNLLMCLNECTEWGRITILTTLNEYHTDDAEEANHIIERVTPQLQHVNPSVVLSSIRAIIHHIDAIPVTAQRAAILKKLSAPLVSLVSSSIPEAQYVGLKNIRIILEKYPQILSKELRVFFIKYSDPLYLKLEKLEIMVRLANDSNSALLLGELKEYAMEFEPSLVAKAIKSIGSVAIKLSGSTVKAINLLNSLIDHRGGDLVINESIVVLTNILRRYPGKNDLITLIIPVISNHISELERSDAMSGYIWLLGEYPKYFSNLHDKLQVLIDDFLSFESVLQLNILTAIVKINLSASGSKYSSLLQKVLESSTKDCENADVRDKAYIYWRLLSSSSTESQKEIILTKLPPITTTIASFNPVVLESLVEELSTLSSVYHKPAFTFIDPNAAHSHVAQGNKSRSSSKKDNIEDLTNLAKQEIINNAKNENLLDFDDDDDALTGDNGAAEGSGSLLDELNDLFSAPVPVSQGQQTQPSSNNDILSLFGAIPQNAPTPVSNVTQGLNNFNIGSNAAPSNTSKLNNDLLDLM</sequence>
<dbReference type="GO" id="GO:0005829">
    <property type="term" value="C:cytosol"/>
    <property type="evidence" value="ECO:0007669"/>
    <property type="project" value="GOC"/>
</dbReference>
<dbReference type="GO" id="GO:0006896">
    <property type="term" value="P:Golgi to vacuole transport"/>
    <property type="evidence" value="ECO:0007669"/>
    <property type="project" value="EnsemblFungi"/>
</dbReference>
<dbReference type="InterPro" id="IPR002553">
    <property type="entry name" value="Clathrin/coatomer_adapt-like_N"/>
</dbReference>
<dbReference type="PIRSF" id="PIRSF002291">
    <property type="entry name" value="AP_complex_beta"/>
    <property type="match status" value="1"/>
</dbReference>
<dbReference type="Pfam" id="PF01602">
    <property type="entry name" value="Adaptin_N"/>
    <property type="match status" value="1"/>
</dbReference>
<keyword evidence="3 6" id="KW-0813">Transport</keyword>
<dbReference type="SUPFAM" id="SSF48371">
    <property type="entry name" value="ARM repeat"/>
    <property type="match status" value="1"/>
</dbReference>
<feature type="domain" description="Clathrin/coatomer adaptor adaptin-like N-terminal" evidence="7">
    <location>
        <begin position="16"/>
        <end position="544"/>
    </location>
</feature>
<dbReference type="Gene3D" id="1.25.10.10">
    <property type="entry name" value="Leucine-rich Repeat Variant"/>
    <property type="match status" value="1"/>
</dbReference>
<dbReference type="eggNOG" id="KOG1061">
    <property type="taxonomic scope" value="Eukaryota"/>
</dbReference>
<gene>
    <name evidence="8" type="primary">APL2</name>
    <name evidence="8" type="ORF">PICST_74268</name>
</gene>
<dbReference type="AlphaFoldDB" id="A3LZW0"/>
<keyword evidence="9" id="KW-1185">Reference proteome</keyword>
<dbReference type="GO" id="GO:0048203">
    <property type="term" value="P:vesicle targeting, trans-Golgi to endosome"/>
    <property type="evidence" value="ECO:0007669"/>
    <property type="project" value="EnsemblFungi"/>
</dbReference>
<keyword evidence="4 6" id="KW-0653">Protein transport</keyword>
<protein>
    <recommendedName>
        <fullName evidence="6">AP complex subunit beta</fullName>
    </recommendedName>
</protein>
<keyword evidence="5 6" id="KW-0472">Membrane</keyword>
<dbReference type="KEGG" id="pic:PICST_74268"/>
<evidence type="ECO:0000256" key="1">
    <source>
        <dbReference type="ARBA" id="ARBA00004308"/>
    </source>
</evidence>
<dbReference type="STRING" id="322104.A3LZW0"/>
<reference evidence="8 9" key="1">
    <citation type="journal article" date="2007" name="Nat. Biotechnol.">
        <title>Genome sequence of the lignocellulose-bioconverting and xylose-fermenting yeast Pichia stipitis.</title>
        <authorList>
            <person name="Jeffries T.W."/>
            <person name="Grigoriev I.V."/>
            <person name="Grimwood J."/>
            <person name="Laplaza J.M."/>
            <person name="Aerts A."/>
            <person name="Salamov A."/>
            <person name="Schmutz J."/>
            <person name="Lindquist E."/>
            <person name="Dehal P."/>
            <person name="Shapiro H."/>
            <person name="Jin Y.S."/>
            <person name="Passoth V."/>
            <person name="Richardson P.M."/>
        </authorList>
    </citation>
    <scope>NUCLEOTIDE SEQUENCE [LARGE SCALE GENOMIC DNA]</scope>
    <source>
        <strain evidence="9">ATCC 58785 / CBS 6054 / NBRC 10063 / NRRL Y-11545</strain>
    </source>
</reference>